<accession>A0A7S4N196</accession>
<sequence>MNASSPPLCRSPMHQRYRRRGDRILLHGVLHIKIVRCRKLRNTDGLLALKIDRTMQGSLTKIRRNLSDPFVSVRAGKHRIAKTSIIMDNLNPEWNEDFYCHIGHYLTDLKFEVKDKDFGMRADLIGTHLLPVEELIKYDETTGKPLRVGTHKIAVLDGKEKHGFLEYFIEFVPKEMLTSKCEVPGVYFGMRPRNDVRLYCNADDGAEGLPVVKYGGAEDNEKTWTPRRLWRDIYDAICGAEHFIYITGWAVDTTQSLLRGIEKEDALANSKYSPYIGQLLEQKSEEGVIVNLLVWDDSTSNHTFHAIMPGMMGTHDEETNDRFRRTPGVTCKLAPMMGDETNAFHEKAGKFVMFTHHQKLIIVDAAPPEERRDSTEREPLAFVGGVDLTDGRWDNHTHPLFRTLLSHHKGDAYSNCFHVDANASGPRQPWRDIHSSVRGHGVLDVLENFKERWMAQAKDEVIKLLDMGHRGKVLSQFVEAGVDSRRLYGGWCTQLFRSIDARTATFQTGNMGKAYVDPGSVDDWLGSFHGDEMKPERGKADHHTITKITKRALHKAEGKSNLLRGLKEKAKGSKTLGKLKEKTEKAAEKTGLKFSDPENLGKAFYSPDVDSFRYMRTLSQKKGRDVDDSVHSGLVHHLRRAEHCLYMESQYFLGSAHTWEGHREVKCNNLIPSEITLKILEKIEKCERFAAYIVLPMWPEGIPHTGAVQSILYWQRHTLESMYRTIGEALRIRRLSVRDGSMRGSMAAEDIAAHPSDYLNFYCLATRESIDGSQAAPSPSHKPTADEELLTQTRRHQIYVHSKMTIIDDSVAIIGSANVNQRSLDGARDSEVLMGCYQPNHMATPDALPHGDVHGFRMHCWATTMGKFEHIFRDPSSLECVQRVNEIAEENWRRYTAPGEPRDMNSYLVPYPIEVREDGTIQARSDLKGGCFPDTRAKVLGTKSMTIPEILTT</sequence>
<evidence type="ECO:0000259" key="10">
    <source>
        <dbReference type="PROSITE" id="PS50004"/>
    </source>
</evidence>
<proteinExistence type="inferred from homology"/>
<feature type="domain" description="PLD phosphodiesterase" evidence="11">
    <location>
        <begin position="352"/>
        <end position="392"/>
    </location>
</feature>
<dbReference type="PANTHER" id="PTHR18896:SF60">
    <property type="entry name" value="PHOSPHOLIPASE D"/>
    <property type="match status" value="1"/>
</dbReference>
<evidence type="ECO:0000256" key="4">
    <source>
        <dbReference type="ARBA" id="ARBA00022723"/>
    </source>
</evidence>
<dbReference type="SMART" id="SM00239">
    <property type="entry name" value="C2"/>
    <property type="match status" value="1"/>
</dbReference>
<name>A0A7S4N196_9STRA</name>
<keyword evidence="9" id="KW-0443">Lipid metabolism</keyword>
<dbReference type="SMART" id="SM00155">
    <property type="entry name" value="PLDc"/>
    <property type="match status" value="2"/>
</dbReference>
<dbReference type="SUPFAM" id="SSF49562">
    <property type="entry name" value="C2 domain (Calcium/lipid-binding domain, CaLB)"/>
    <property type="match status" value="1"/>
</dbReference>
<keyword evidence="5" id="KW-0677">Repeat</keyword>
<dbReference type="EMBL" id="HBKQ01036536">
    <property type="protein sequence ID" value="CAE2257994.1"/>
    <property type="molecule type" value="Transcribed_RNA"/>
</dbReference>
<dbReference type="Gene3D" id="2.60.40.150">
    <property type="entry name" value="C2 domain"/>
    <property type="match status" value="1"/>
</dbReference>
<dbReference type="InterPro" id="IPR000008">
    <property type="entry name" value="C2_dom"/>
</dbReference>
<evidence type="ECO:0000256" key="2">
    <source>
        <dbReference type="ARBA" id="ARBA00010683"/>
    </source>
</evidence>
<dbReference type="Pfam" id="PF12357">
    <property type="entry name" value="PLD_C"/>
    <property type="match status" value="1"/>
</dbReference>
<dbReference type="Pfam" id="PF00168">
    <property type="entry name" value="C2"/>
    <property type="match status" value="1"/>
</dbReference>
<dbReference type="Gene3D" id="3.30.870.10">
    <property type="entry name" value="Endonuclease Chain A"/>
    <property type="match status" value="2"/>
</dbReference>
<organism evidence="12">
    <name type="scientific">Odontella aurita</name>
    <dbReference type="NCBI Taxonomy" id="265563"/>
    <lineage>
        <taxon>Eukaryota</taxon>
        <taxon>Sar</taxon>
        <taxon>Stramenopiles</taxon>
        <taxon>Ochrophyta</taxon>
        <taxon>Bacillariophyta</taxon>
        <taxon>Mediophyceae</taxon>
        <taxon>Biddulphiophycidae</taxon>
        <taxon>Eupodiscales</taxon>
        <taxon>Odontellaceae</taxon>
        <taxon>Odontella</taxon>
    </lineage>
</organism>
<comment type="similarity">
    <text evidence="2">Belongs to the phospholipase D family. C2-PLD subfamily.</text>
</comment>
<evidence type="ECO:0000256" key="3">
    <source>
        <dbReference type="ARBA" id="ARBA00012027"/>
    </source>
</evidence>
<keyword evidence="8" id="KW-0442">Lipid degradation</keyword>
<keyword evidence="7" id="KW-0106">Calcium</keyword>
<feature type="domain" description="C2" evidence="10">
    <location>
        <begin position="7"/>
        <end position="146"/>
    </location>
</feature>
<evidence type="ECO:0000313" key="12">
    <source>
        <dbReference type="EMBL" id="CAE2257994.1"/>
    </source>
</evidence>
<dbReference type="SUPFAM" id="SSF56024">
    <property type="entry name" value="Phospholipase D/nuclease"/>
    <property type="match status" value="2"/>
</dbReference>
<dbReference type="InterPro" id="IPR015679">
    <property type="entry name" value="PLipase_D_fam"/>
</dbReference>
<dbReference type="GO" id="GO:0005886">
    <property type="term" value="C:plasma membrane"/>
    <property type="evidence" value="ECO:0007669"/>
    <property type="project" value="TreeGrafter"/>
</dbReference>
<dbReference type="GO" id="GO:0009395">
    <property type="term" value="P:phospholipid catabolic process"/>
    <property type="evidence" value="ECO:0007669"/>
    <property type="project" value="TreeGrafter"/>
</dbReference>
<dbReference type="EC" id="3.1.4.4" evidence="3"/>
<reference evidence="12" key="1">
    <citation type="submission" date="2021-01" db="EMBL/GenBank/DDBJ databases">
        <authorList>
            <person name="Corre E."/>
            <person name="Pelletier E."/>
            <person name="Niang G."/>
            <person name="Scheremetjew M."/>
            <person name="Finn R."/>
            <person name="Kale V."/>
            <person name="Holt S."/>
            <person name="Cochrane G."/>
            <person name="Meng A."/>
            <person name="Brown T."/>
            <person name="Cohen L."/>
        </authorList>
    </citation>
    <scope>NUCLEOTIDE SEQUENCE</scope>
    <source>
        <strain evidence="12">Isolate 1302-5</strain>
    </source>
</reference>
<feature type="domain" description="PLD phosphodiesterase" evidence="11">
    <location>
        <begin position="796"/>
        <end position="823"/>
    </location>
</feature>
<dbReference type="PROSITE" id="PS50004">
    <property type="entry name" value="C2"/>
    <property type="match status" value="1"/>
</dbReference>
<evidence type="ECO:0000256" key="5">
    <source>
        <dbReference type="ARBA" id="ARBA00022737"/>
    </source>
</evidence>
<dbReference type="Pfam" id="PF00614">
    <property type="entry name" value="PLDc"/>
    <property type="match status" value="2"/>
</dbReference>
<dbReference type="GO" id="GO:0004630">
    <property type="term" value="F:phospholipase D activity"/>
    <property type="evidence" value="ECO:0007669"/>
    <property type="project" value="UniProtKB-EC"/>
</dbReference>
<dbReference type="PANTHER" id="PTHR18896">
    <property type="entry name" value="PHOSPHOLIPASE D"/>
    <property type="match status" value="1"/>
</dbReference>
<dbReference type="AlphaFoldDB" id="A0A7S4N196"/>
<evidence type="ECO:0000256" key="7">
    <source>
        <dbReference type="ARBA" id="ARBA00022837"/>
    </source>
</evidence>
<keyword evidence="4" id="KW-0479">Metal-binding</keyword>
<gene>
    <name evidence="12" type="ORF">OAUR00152_LOCUS25168</name>
</gene>
<evidence type="ECO:0000256" key="1">
    <source>
        <dbReference type="ARBA" id="ARBA00001913"/>
    </source>
</evidence>
<evidence type="ECO:0000256" key="8">
    <source>
        <dbReference type="ARBA" id="ARBA00022963"/>
    </source>
</evidence>
<keyword evidence="6" id="KW-0378">Hydrolase</keyword>
<dbReference type="GO" id="GO:0046872">
    <property type="term" value="F:metal ion binding"/>
    <property type="evidence" value="ECO:0007669"/>
    <property type="project" value="UniProtKB-KW"/>
</dbReference>
<dbReference type="InterPro" id="IPR024632">
    <property type="entry name" value="PLipase_D_C"/>
</dbReference>
<evidence type="ECO:0000256" key="6">
    <source>
        <dbReference type="ARBA" id="ARBA00022801"/>
    </source>
</evidence>
<protein>
    <recommendedName>
        <fullName evidence="3">phospholipase D</fullName>
        <ecNumber evidence="3">3.1.4.4</ecNumber>
    </recommendedName>
</protein>
<dbReference type="InterPro" id="IPR035892">
    <property type="entry name" value="C2_domain_sf"/>
</dbReference>
<evidence type="ECO:0000259" key="11">
    <source>
        <dbReference type="PROSITE" id="PS50035"/>
    </source>
</evidence>
<evidence type="ECO:0000256" key="9">
    <source>
        <dbReference type="ARBA" id="ARBA00023098"/>
    </source>
</evidence>
<dbReference type="InterPro" id="IPR001736">
    <property type="entry name" value="PLipase_D/transphosphatidylase"/>
</dbReference>
<comment type="cofactor">
    <cofactor evidence="1">
        <name>Ca(2+)</name>
        <dbReference type="ChEBI" id="CHEBI:29108"/>
    </cofactor>
</comment>
<dbReference type="PROSITE" id="PS50035">
    <property type="entry name" value="PLD"/>
    <property type="match status" value="2"/>
</dbReference>